<dbReference type="NCBIfam" id="NF041245">
    <property type="entry name" value="T6SS_IglE"/>
    <property type="match status" value="1"/>
</dbReference>
<organism evidence="3 5">
    <name type="scientific">Francisella adeliensis</name>
    <dbReference type="NCBI Taxonomy" id="2007306"/>
    <lineage>
        <taxon>Bacteria</taxon>
        <taxon>Pseudomonadati</taxon>
        <taxon>Pseudomonadota</taxon>
        <taxon>Gammaproteobacteria</taxon>
        <taxon>Thiotrichales</taxon>
        <taxon>Francisellaceae</taxon>
        <taxon>Francisella</taxon>
    </lineage>
</organism>
<dbReference type="AlphaFoldDB" id="A0A2Z4XX35"/>
<dbReference type="RefSeq" id="WP_112869170.1">
    <property type="nucleotide sequence ID" value="NZ_CP021781.1"/>
</dbReference>
<dbReference type="EMBL" id="CP021781">
    <property type="protein sequence ID" value="AXA32993.1"/>
    <property type="molecule type" value="Genomic_DNA"/>
</dbReference>
<dbReference type="OrthoDB" id="5605309at2"/>
<sequence length="126" mass="14323">MMKIYKRFILIFVVMCLASCSTNTLSVENSLPNSKLVLEKNPSQKEFYSSTYESVSQNIYDDNLKIYVLNDGKNKFTLDKSSDKYAVYFILPELASEGKAQTWKYLLNSSSGGEFSISDNGLIQRD</sequence>
<dbReference type="Proteomes" id="UP000681131">
    <property type="component" value="Chromosome"/>
</dbReference>
<dbReference type="EMBL" id="CP043424">
    <property type="protein sequence ID" value="QIW11219.1"/>
    <property type="molecule type" value="Genomic_DNA"/>
</dbReference>
<dbReference type="Proteomes" id="UP000251120">
    <property type="component" value="Chromosome"/>
</dbReference>
<dbReference type="KEGG" id="fad:CDH04_00545"/>
<evidence type="ECO:0000313" key="5">
    <source>
        <dbReference type="Proteomes" id="UP000251120"/>
    </source>
</evidence>
<gene>
    <name evidence="3" type="ORF">CDH04_00545</name>
    <name evidence="4" type="ORF">FZC43_00545</name>
</gene>
<evidence type="ECO:0000313" key="6">
    <source>
        <dbReference type="Proteomes" id="UP000681131"/>
    </source>
</evidence>
<accession>A0A2Z4XX35</accession>
<evidence type="ECO:0000256" key="1">
    <source>
        <dbReference type="SAM" id="SignalP"/>
    </source>
</evidence>
<reference evidence="3 5" key="1">
    <citation type="submission" date="2017-06" db="EMBL/GenBank/DDBJ databases">
        <title>Complete genome of Francisella adeliensis.</title>
        <authorList>
            <person name="Vallesi A."/>
            <person name="Sjodin A."/>
        </authorList>
    </citation>
    <scope>NUCLEOTIDE SEQUENCE [LARGE SCALE GENOMIC DNA]</scope>
    <source>
        <strain evidence="3 5">FDC440</strain>
    </source>
</reference>
<dbReference type="Pfam" id="PF22361">
    <property type="entry name" value="IglE_N"/>
    <property type="match status" value="1"/>
</dbReference>
<keyword evidence="6" id="KW-1185">Reference proteome</keyword>
<evidence type="ECO:0000313" key="4">
    <source>
        <dbReference type="EMBL" id="QIW11219.1"/>
    </source>
</evidence>
<dbReference type="InterPro" id="IPR054378">
    <property type="entry name" value="IgE-like_C"/>
</dbReference>
<evidence type="ECO:0000313" key="3">
    <source>
        <dbReference type="EMBL" id="AXA32993.1"/>
    </source>
</evidence>
<reference evidence="4 6" key="2">
    <citation type="submission" date="2019-08" db="EMBL/GenBank/DDBJ databases">
        <title>Complete genome sequences of Francisella adeliensis (FSC1325 and FSC1326).</title>
        <authorList>
            <person name="Ohrman C."/>
            <person name="Uneklint I."/>
            <person name="Vallesi A."/>
            <person name="Karlsson L."/>
            <person name="Sjodin A."/>
        </authorList>
    </citation>
    <scope>NUCLEOTIDE SEQUENCE [LARGE SCALE GENOMIC DNA]</scope>
    <source>
        <strain evidence="4 6">FSC1325</strain>
    </source>
</reference>
<name>A0A2Z4XX35_9GAMM</name>
<feature type="signal peptide" evidence="1">
    <location>
        <begin position="1"/>
        <end position="26"/>
    </location>
</feature>
<protein>
    <recommendedName>
        <fullName evidence="2">Type VI lipoprotein IgE-like C-terminal domain-containing protein</fullName>
    </recommendedName>
</protein>
<proteinExistence type="predicted"/>
<evidence type="ECO:0000259" key="2">
    <source>
        <dbReference type="Pfam" id="PF22361"/>
    </source>
</evidence>
<keyword evidence="1" id="KW-0732">Signal</keyword>
<feature type="chain" id="PRO_5016271670" description="Type VI lipoprotein IgE-like C-terminal domain-containing protein" evidence="1">
    <location>
        <begin position="27"/>
        <end position="126"/>
    </location>
</feature>
<feature type="domain" description="Type VI lipoprotein IgE-like C-terminal" evidence="2">
    <location>
        <begin position="37"/>
        <end position="118"/>
    </location>
</feature>